<organism evidence="2">
    <name type="scientific">marine metagenome</name>
    <dbReference type="NCBI Taxonomy" id="408172"/>
    <lineage>
        <taxon>unclassified sequences</taxon>
        <taxon>metagenomes</taxon>
        <taxon>ecological metagenomes</taxon>
    </lineage>
</organism>
<accession>A0A382GGN5</accession>
<feature type="region of interest" description="Disordered" evidence="1">
    <location>
        <begin position="175"/>
        <end position="210"/>
    </location>
</feature>
<evidence type="ECO:0000313" key="2">
    <source>
        <dbReference type="EMBL" id="SVB74012.1"/>
    </source>
</evidence>
<name>A0A382GGN5_9ZZZZ</name>
<dbReference type="EMBL" id="UINC01055298">
    <property type="protein sequence ID" value="SVB74012.1"/>
    <property type="molecule type" value="Genomic_DNA"/>
</dbReference>
<dbReference type="AlphaFoldDB" id="A0A382GGN5"/>
<reference evidence="2" key="1">
    <citation type="submission" date="2018-05" db="EMBL/GenBank/DDBJ databases">
        <authorList>
            <person name="Lanie J.A."/>
            <person name="Ng W.-L."/>
            <person name="Kazmierczak K.M."/>
            <person name="Andrzejewski T.M."/>
            <person name="Davidsen T.M."/>
            <person name="Wayne K.J."/>
            <person name="Tettelin H."/>
            <person name="Glass J.I."/>
            <person name="Rusch D."/>
            <person name="Podicherti R."/>
            <person name="Tsui H.-C.T."/>
            <person name="Winkler M.E."/>
        </authorList>
    </citation>
    <scope>NUCLEOTIDE SEQUENCE</scope>
</reference>
<proteinExistence type="predicted"/>
<feature type="non-terminal residue" evidence="2">
    <location>
        <position position="310"/>
    </location>
</feature>
<evidence type="ECO:0000256" key="1">
    <source>
        <dbReference type="SAM" id="MobiDB-lite"/>
    </source>
</evidence>
<sequence>MFTGHVLCGVTPESATYNDSTNTVTIAFSENISSTDVLLGRISISDPSNSYTLTGGTLPDSNYYTDTLEINLVYGTVIDQLVQTLFGASQTVELWGNTTVQVDEIESFGMDNLLIHFEAGAFLDTAFSQSDSVTLPLSTSHFDNPAILSCSYSATHNTLQFVFDRPVQFDQIAEDRSVDGGPGDGSLDPQVGNNDPGEDRNDNDALDTEPNVSPFKIGIGDVAGNAVSLEGAKYIAQVADNDTIDLRLTINDAKRLETTLILDSMNLNLSEGAFRDTLYNMVATSSIAVSTTPDSLPLVADSAKYDYAKN</sequence>
<protein>
    <submittedName>
        <fullName evidence="2">Uncharacterized protein</fullName>
    </submittedName>
</protein>
<gene>
    <name evidence="2" type="ORF">METZ01_LOCUS226866</name>
</gene>